<proteinExistence type="predicted"/>
<feature type="transmembrane region" description="Helical" evidence="2">
    <location>
        <begin position="20"/>
        <end position="44"/>
    </location>
</feature>
<evidence type="ECO:0000313" key="4">
    <source>
        <dbReference type="Proteomes" id="UP000005239"/>
    </source>
</evidence>
<dbReference type="Proteomes" id="UP000005239">
    <property type="component" value="Unassembled WGS sequence"/>
</dbReference>
<dbReference type="InterPro" id="IPR019428">
    <property type="entry name" value="7TM_GPCR_serpentine_rcpt_Str"/>
</dbReference>
<keyword evidence="2" id="KW-0812">Transmembrane</keyword>
<dbReference type="Gene3D" id="1.20.1070.10">
    <property type="entry name" value="Rhodopsin 7-helix transmembrane proteins"/>
    <property type="match status" value="1"/>
</dbReference>
<feature type="transmembrane region" description="Helical" evidence="2">
    <location>
        <begin position="218"/>
        <end position="244"/>
    </location>
</feature>
<feature type="transmembrane region" description="Helical" evidence="2">
    <location>
        <begin position="95"/>
        <end position="115"/>
    </location>
</feature>
<dbReference type="EnsemblMetazoa" id="PPA28096.1">
    <property type="protein sequence ID" value="PPA28096.1"/>
    <property type="gene ID" value="WBGene00117650"/>
</dbReference>
<organism evidence="3 4">
    <name type="scientific">Pristionchus pacificus</name>
    <name type="common">Parasitic nematode worm</name>
    <dbReference type="NCBI Taxonomy" id="54126"/>
    <lineage>
        <taxon>Eukaryota</taxon>
        <taxon>Metazoa</taxon>
        <taxon>Ecdysozoa</taxon>
        <taxon>Nematoda</taxon>
        <taxon>Chromadorea</taxon>
        <taxon>Rhabditida</taxon>
        <taxon>Rhabditina</taxon>
        <taxon>Diplogasteromorpha</taxon>
        <taxon>Diplogasteroidea</taxon>
        <taxon>Neodiplogasteridae</taxon>
        <taxon>Pristionchus</taxon>
    </lineage>
</organism>
<reference evidence="3" key="2">
    <citation type="submission" date="2022-06" db="UniProtKB">
        <authorList>
            <consortium name="EnsemblMetazoa"/>
        </authorList>
    </citation>
    <scope>IDENTIFICATION</scope>
    <source>
        <strain evidence="3">PS312</strain>
    </source>
</reference>
<dbReference type="AlphaFoldDB" id="A0A2A6B5J8"/>
<sequence>MDPLIPDYGTNPTVVDIIDVTHWLTIVLFVVSVILNLVLIYAIVKHSSMHTGNYYKRSQTGLAVSNIVVAAIIMLVRPAIHLHGGVFFIGGHLRFIPFSFTICIILIYGYIAIFVQKTIAMGTVMVFRVWTMSRRLSSLPSYYLMVIPVIAFSLAIPPTAYHMFEIFPSEATQSICLVTDFRGVCTETIGHAVRRHLAPDSAFLVSPLQLNGWHNYPLTVSLILMLTLMMGSLVVVLVGAIWIMKQAGESHDIKLHHQLARALLFQASSITFRSFQMKLNKHAILVPAALLQIPMTVGIIGFLLGGKMDLLLMCMPIINSSYTCIDPLVIIINVKSYRRGLARMLHIPLSQSSVVAPTHDARTMEKHDENPNVPIVQHEHANHDTPIPRRSASNPVP</sequence>
<feature type="compositionally biased region" description="Basic and acidic residues" evidence="1">
    <location>
        <begin position="378"/>
        <end position="387"/>
    </location>
</feature>
<dbReference type="CDD" id="cd00637">
    <property type="entry name" value="7tm_classA_rhodopsin-like"/>
    <property type="match status" value="1"/>
</dbReference>
<feature type="transmembrane region" description="Helical" evidence="2">
    <location>
        <begin position="283"/>
        <end position="304"/>
    </location>
</feature>
<feature type="transmembrane region" description="Helical" evidence="2">
    <location>
        <begin position="64"/>
        <end position="89"/>
    </location>
</feature>
<keyword evidence="2" id="KW-0472">Membrane</keyword>
<evidence type="ECO:0000256" key="2">
    <source>
        <dbReference type="SAM" id="Phobius"/>
    </source>
</evidence>
<dbReference type="Pfam" id="PF10326">
    <property type="entry name" value="7TM_GPCR_Str"/>
    <property type="match status" value="1"/>
</dbReference>
<accession>A0A8R1YIQ7</accession>
<dbReference type="PANTHER" id="PTHR22943">
    <property type="entry name" value="7-TRANSMEMBRANE DOMAIN RECEPTOR C.ELEGANS"/>
    <property type="match status" value="1"/>
</dbReference>
<evidence type="ECO:0000256" key="1">
    <source>
        <dbReference type="SAM" id="MobiDB-lite"/>
    </source>
</evidence>
<protein>
    <submittedName>
        <fullName evidence="3">Uncharacterized protein</fullName>
    </submittedName>
</protein>
<dbReference type="SUPFAM" id="SSF81321">
    <property type="entry name" value="Family A G protein-coupled receptor-like"/>
    <property type="match status" value="1"/>
</dbReference>
<keyword evidence="4" id="KW-1185">Reference proteome</keyword>
<feature type="transmembrane region" description="Helical" evidence="2">
    <location>
        <begin position="310"/>
        <end position="334"/>
    </location>
</feature>
<feature type="transmembrane region" description="Helical" evidence="2">
    <location>
        <begin position="136"/>
        <end position="156"/>
    </location>
</feature>
<accession>A0A2A6B5J8</accession>
<gene>
    <name evidence="3" type="primary">WBGene00117650</name>
</gene>
<feature type="region of interest" description="Disordered" evidence="1">
    <location>
        <begin position="378"/>
        <end position="397"/>
    </location>
</feature>
<keyword evidence="2" id="KW-1133">Transmembrane helix</keyword>
<name>A0A2A6B5J8_PRIPA</name>
<evidence type="ECO:0000313" key="3">
    <source>
        <dbReference type="EnsemblMetazoa" id="PPA28096.1"/>
    </source>
</evidence>
<reference evidence="4" key="1">
    <citation type="journal article" date="2008" name="Nat. Genet.">
        <title>The Pristionchus pacificus genome provides a unique perspective on nematode lifestyle and parasitism.</title>
        <authorList>
            <person name="Dieterich C."/>
            <person name="Clifton S.W."/>
            <person name="Schuster L.N."/>
            <person name="Chinwalla A."/>
            <person name="Delehaunty K."/>
            <person name="Dinkelacker I."/>
            <person name="Fulton L."/>
            <person name="Fulton R."/>
            <person name="Godfrey J."/>
            <person name="Minx P."/>
            <person name="Mitreva M."/>
            <person name="Roeseler W."/>
            <person name="Tian H."/>
            <person name="Witte H."/>
            <person name="Yang S.P."/>
            <person name="Wilson R.K."/>
            <person name="Sommer R.J."/>
        </authorList>
    </citation>
    <scope>NUCLEOTIDE SEQUENCE [LARGE SCALE GENOMIC DNA]</scope>
    <source>
        <strain evidence="4">PS312</strain>
    </source>
</reference>
<dbReference type="PANTHER" id="PTHR22943:SF248">
    <property type="entry name" value="SEVEN TM RECEPTOR"/>
    <property type="match status" value="1"/>
</dbReference>